<evidence type="ECO:0000259" key="2">
    <source>
        <dbReference type="Pfam" id="PF07727"/>
    </source>
</evidence>
<name>A0A8H5FDD5_9AGAR</name>
<evidence type="ECO:0000313" key="4">
    <source>
        <dbReference type="Proteomes" id="UP000559256"/>
    </source>
</evidence>
<dbReference type="InterPro" id="IPR013103">
    <property type="entry name" value="RVT_2"/>
</dbReference>
<evidence type="ECO:0000256" key="1">
    <source>
        <dbReference type="SAM" id="MobiDB-lite"/>
    </source>
</evidence>
<reference evidence="3 4" key="1">
    <citation type="journal article" date="2020" name="ISME J.">
        <title>Uncovering the hidden diversity of litter-decomposition mechanisms in mushroom-forming fungi.</title>
        <authorList>
            <person name="Floudas D."/>
            <person name="Bentzer J."/>
            <person name="Ahren D."/>
            <person name="Johansson T."/>
            <person name="Persson P."/>
            <person name="Tunlid A."/>
        </authorList>
    </citation>
    <scope>NUCLEOTIDE SEQUENCE [LARGE SCALE GENOMIC DNA]</scope>
    <source>
        <strain evidence="3 4">CBS 291.85</strain>
    </source>
</reference>
<dbReference type="EMBL" id="JAACJM010000310">
    <property type="protein sequence ID" value="KAF5332353.1"/>
    <property type="molecule type" value="Genomic_DNA"/>
</dbReference>
<feature type="domain" description="Reverse transcriptase Ty1/copia-type" evidence="2">
    <location>
        <begin position="121"/>
        <end position="213"/>
    </location>
</feature>
<sequence>MLECIEMASELQLIESKEHEDQEKEAHERDEAWTRDDEEDNRELLPEYDEDSPVTLKTQLETILEPDNTWVLHSYNEMMKCADLWMKPMEKKLAKLDSQKAFTPVLKPQDAKIITTQWVYTLGYDQVKGIHYDDTWAIVARYESERFMIAIATCEGLDLWSGDFTGAYLNVRPQGVNYLTLPEGFQERYSLCNGNKTVLLMNIDIYGTITVTYTDNVTGVSTTEEDGKRVQKEIAEQFEFRDYGEPDVVLGMTS</sequence>
<evidence type="ECO:0000313" key="3">
    <source>
        <dbReference type="EMBL" id="KAF5332353.1"/>
    </source>
</evidence>
<dbReference type="Proteomes" id="UP000559256">
    <property type="component" value="Unassembled WGS sequence"/>
</dbReference>
<dbReference type="Pfam" id="PF07727">
    <property type="entry name" value="RVT_2"/>
    <property type="match status" value="1"/>
</dbReference>
<proteinExistence type="predicted"/>
<keyword evidence="4" id="KW-1185">Reference proteome</keyword>
<protein>
    <recommendedName>
        <fullName evidence="2">Reverse transcriptase Ty1/copia-type domain-containing protein</fullName>
    </recommendedName>
</protein>
<comment type="caution">
    <text evidence="3">The sequence shown here is derived from an EMBL/GenBank/DDBJ whole genome shotgun (WGS) entry which is preliminary data.</text>
</comment>
<feature type="compositionally biased region" description="Basic and acidic residues" evidence="1">
    <location>
        <begin position="15"/>
        <end position="35"/>
    </location>
</feature>
<organism evidence="3 4">
    <name type="scientific">Tetrapyrgos nigripes</name>
    <dbReference type="NCBI Taxonomy" id="182062"/>
    <lineage>
        <taxon>Eukaryota</taxon>
        <taxon>Fungi</taxon>
        <taxon>Dikarya</taxon>
        <taxon>Basidiomycota</taxon>
        <taxon>Agaricomycotina</taxon>
        <taxon>Agaricomycetes</taxon>
        <taxon>Agaricomycetidae</taxon>
        <taxon>Agaricales</taxon>
        <taxon>Marasmiineae</taxon>
        <taxon>Marasmiaceae</taxon>
        <taxon>Tetrapyrgos</taxon>
    </lineage>
</organism>
<accession>A0A8H5FDD5</accession>
<dbReference type="AlphaFoldDB" id="A0A8H5FDD5"/>
<feature type="region of interest" description="Disordered" evidence="1">
    <location>
        <begin position="14"/>
        <end position="41"/>
    </location>
</feature>
<gene>
    <name evidence="3" type="ORF">D9758_016939</name>
</gene>
<dbReference type="OrthoDB" id="3054497at2759"/>